<name>A0ABT4MKN2_9NOCA</name>
<evidence type="ECO:0000256" key="6">
    <source>
        <dbReference type="ARBA" id="ARBA00023136"/>
    </source>
</evidence>
<evidence type="ECO:0000256" key="7">
    <source>
        <dbReference type="SAM" id="Phobius"/>
    </source>
</evidence>
<protein>
    <submittedName>
        <fullName evidence="9">MFS transporter</fullName>
    </submittedName>
</protein>
<gene>
    <name evidence="9" type="ORF">O4220_23855</name>
</gene>
<comment type="caution">
    <text evidence="9">The sequence shown here is derived from an EMBL/GenBank/DDBJ whole genome shotgun (WGS) entry which is preliminary data.</text>
</comment>
<feature type="transmembrane region" description="Helical" evidence="7">
    <location>
        <begin position="249"/>
        <end position="271"/>
    </location>
</feature>
<evidence type="ECO:0000256" key="1">
    <source>
        <dbReference type="ARBA" id="ARBA00004651"/>
    </source>
</evidence>
<feature type="domain" description="Major facilitator superfamily (MFS) profile" evidence="8">
    <location>
        <begin position="22"/>
        <end position="435"/>
    </location>
</feature>
<dbReference type="RefSeq" id="WP_269608020.1">
    <property type="nucleotide sequence ID" value="NZ_JAPWIJ010000012.1"/>
</dbReference>
<dbReference type="Pfam" id="PF00083">
    <property type="entry name" value="Sugar_tr"/>
    <property type="match status" value="1"/>
</dbReference>
<dbReference type="PANTHER" id="PTHR43045:SF1">
    <property type="entry name" value="SHIKIMATE TRANSPORTER"/>
    <property type="match status" value="1"/>
</dbReference>
<keyword evidence="4 7" id="KW-0812">Transmembrane</keyword>
<evidence type="ECO:0000259" key="8">
    <source>
        <dbReference type="PROSITE" id="PS50850"/>
    </source>
</evidence>
<feature type="transmembrane region" description="Helical" evidence="7">
    <location>
        <begin position="95"/>
        <end position="113"/>
    </location>
</feature>
<keyword evidence="10" id="KW-1185">Reference proteome</keyword>
<dbReference type="Proteomes" id="UP001081071">
    <property type="component" value="Unassembled WGS sequence"/>
</dbReference>
<evidence type="ECO:0000313" key="9">
    <source>
        <dbReference type="EMBL" id="MCZ4521565.1"/>
    </source>
</evidence>
<dbReference type="InterPro" id="IPR036259">
    <property type="entry name" value="MFS_trans_sf"/>
</dbReference>
<keyword evidence="5 7" id="KW-1133">Transmembrane helix</keyword>
<keyword evidence="6 7" id="KW-0472">Membrane</keyword>
<comment type="subcellular location">
    <subcellularLocation>
        <location evidence="1">Cell membrane</location>
        <topology evidence="1">Multi-pass membrane protein</topology>
    </subcellularLocation>
</comment>
<feature type="transmembrane region" description="Helical" evidence="7">
    <location>
        <begin position="171"/>
        <end position="188"/>
    </location>
</feature>
<feature type="transmembrane region" description="Helical" evidence="7">
    <location>
        <begin position="315"/>
        <end position="334"/>
    </location>
</feature>
<dbReference type="PROSITE" id="PS50850">
    <property type="entry name" value="MFS"/>
    <property type="match status" value="1"/>
</dbReference>
<evidence type="ECO:0000313" key="10">
    <source>
        <dbReference type="Proteomes" id="UP001081071"/>
    </source>
</evidence>
<evidence type="ECO:0000256" key="3">
    <source>
        <dbReference type="ARBA" id="ARBA00022475"/>
    </source>
</evidence>
<feature type="transmembrane region" description="Helical" evidence="7">
    <location>
        <begin position="406"/>
        <end position="426"/>
    </location>
</feature>
<feature type="transmembrane region" description="Helical" evidence="7">
    <location>
        <begin position="34"/>
        <end position="54"/>
    </location>
</feature>
<dbReference type="InterPro" id="IPR005829">
    <property type="entry name" value="Sugar_transporter_CS"/>
</dbReference>
<dbReference type="SUPFAM" id="SSF103473">
    <property type="entry name" value="MFS general substrate transporter"/>
    <property type="match status" value="1"/>
</dbReference>
<dbReference type="Gene3D" id="1.20.1250.20">
    <property type="entry name" value="MFS general substrate transporter like domains"/>
    <property type="match status" value="2"/>
</dbReference>
<proteinExistence type="predicted"/>
<evidence type="ECO:0000256" key="5">
    <source>
        <dbReference type="ARBA" id="ARBA00022989"/>
    </source>
</evidence>
<evidence type="ECO:0000256" key="4">
    <source>
        <dbReference type="ARBA" id="ARBA00022692"/>
    </source>
</evidence>
<feature type="transmembrane region" description="Helical" evidence="7">
    <location>
        <begin position="283"/>
        <end position="303"/>
    </location>
</feature>
<dbReference type="PROSITE" id="PS00217">
    <property type="entry name" value="SUGAR_TRANSPORT_2"/>
    <property type="match status" value="1"/>
</dbReference>
<reference evidence="9" key="1">
    <citation type="submission" date="2022-12" db="EMBL/GenBank/DDBJ databases">
        <authorList>
            <person name="Krivoruchko A.V."/>
            <person name="Elkin A."/>
        </authorList>
    </citation>
    <scope>NUCLEOTIDE SEQUENCE</scope>
    <source>
        <strain evidence="9">IEGM 1391</strain>
    </source>
</reference>
<keyword evidence="3" id="KW-1003">Cell membrane</keyword>
<sequence length="439" mass="45369">MTTPSTESIDSPPYDAARTRRVAMAAFVGTAMEWYDFFLFTTAAAIVFNVQYFVSDSALVATLASFGTLAVGFVARPIGGLLFGKLGDSIGRKRVLMMTIVGIGIATVLIGLLPNYYSIGIAAPILLIVLRILQGLAVGGEWGGAVIIAAENAPSSERAKFASIPQLGSPVGTIASSGAFFLTAALLSESNFDAWGWRIPFLLALPLLAVSVALRRQLEESPAFTELLESEATAQSPIGQVFSQGWRQVLVGSAVFLIGTGGFYLVTTFVISYGKRVLELSSSMLLLATVIAAVIEIPIILLGGRLGTRYGSSRVVIGGGLATIVAAAPVFFLIGTANPLLVTLGMTLGVCCVAFPYAVAGAVLTGLFPVGIRYSGVAMSANLGGVLGGCVPLIATAVLTVTGDHLWPSAVILAIIGAIAVAGGVLGPRFSVDEIGLKH</sequence>
<dbReference type="InterPro" id="IPR005828">
    <property type="entry name" value="MFS_sugar_transport-like"/>
</dbReference>
<dbReference type="InterPro" id="IPR020846">
    <property type="entry name" value="MFS_dom"/>
</dbReference>
<feature type="transmembrane region" description="Helical" evidence="7">
    <location>
        <begin position="380"/>
        <end position="400"/>
    </location>
</feature>
<evidence type="ECO:0000256" key="2">
    <source>
        <dbReference type="ARBA" id="ARBA00022448"/>
    </source>
</evidence>
<feature type="transmembrane region" description="Helical" evidence="7">
    <location>
        <begin position="194"/>
        <end position="214"/>
    </location>
</feature>
<dbReference type="EMBL" id="JAPWIJ010000012">
    <property type="protein sequence ID" value="MCZ4521565.1"/>
    <property type="molecule type" value="Genomic_DNA"/>
</dbReference>
<feature type="transmembrane region" description="Helical" evidence="7">
    <location>
        <begin position="340"/>
        <end position="368"/>
    </location>
</feature>
<feature type="transmembrane region" description="Helical" evidence="7">
    <location>
        <begin position="125"/>
        <end position="150"/>
    </location>
</feature>
<keyword evidence="2" id="KW-0813">Transport</keyword>
<accession>A0ABT4MKN2</accession>
<feature type="transmembrane region" description="Helical" evidence="7">
    <location>
        <begin position="60"/>
        <end position="83"/>
    </location>
</feature>
<organism evidence="9 10">
    <name type="scientific">Rhodococcus ruber</name>
    <dbReference type="NCBI Taxonomy" id="1830"/>
    <lineage>
        <taxon>Bacteria</taxon>
        <taxon>Bacillati</taxon>
        <taxon>Actinomycetota</taxon>
        <taxon>Actinomycetes</taxon>
        <taxon>Mycobacteriales</taxon>
        <taxon>Nocardiaceae</taxon>
        <taxon>Rhodococcus</taxon>
    </lineage>
</organism>
<dbReference type="PANTHER" id="PTHR43045">
    <property type="entry name" value="SHIKIMATE TRANSPORTER"/>
    <property type="match status" value="1"/>
</dbReference>